<dbReference type="AlphaFoldDB" id="A0A0D3IBB0"/>
<reference evidence="5" key="2">
    <citation type="submission" date="2024-10" db="UniProtKB">
        <authorList>
            <consortium name="EnsemblProtists"/>
        </authorList>
    </citation>
    <scope>IDENTIFICATION</scope>
</reference>
<name>A0A0D3IBB0_EMIH1</name>
<dbReference type="GO" id="GO:0001522">
    <property type="term" value="P:pseudouridine synthesis"/>
    <property type="evidence" value="ECO:0007669"/>
    <property type="project" value="InterPro"/>
</dbReference>
<dbReference type="PaxDb" id="2903-EOD08545"/>
<dbReference type="PROSITE" id="PS01149">
    <property type="entry name" value="PSI_RSU"/>
    <property type="match status" value="1"/>
</dbReference>
<accession>A0A0D3IBB0</accession>
<feature type="chain" id="PRO_5044195485" description="Pseudouridine synthase RsuA/RluA-like domain-containing protein" evidence="3">
    <location>
        <begin position="24"/>
        <end position="281"/>
    </location>
</feature>
<dbReference type="HOGENOM" id="CLU_991889_0_0_1"/>
<dbReference type="KEGG" id="ehx:EMIHUDRAFT_105936"/>
<dbReference type="GeneID" id="17254815"/>
<comment type="similarity">
    <text evidence="1">Belongs to the pseudouridine synthase RsuA family.</text>
</comment>
<dbReference type="eggNOG" id="ENOG502SXY6">
    <property type="taxonomic scope" value="Eukaryota"/>
</dbReference>
<dbReference type="EnsemblProtists" id="EOD08545">
    <property type="protein sequence ID" value="EOD08545"/>
    <property type="gene ID" value="EMIHUDRAFT_105936"/>
</dbReference>
<sequence length="281" mass="30451">MLCLAPCLIAVLLPSPAAESALAQSSLVYALHKPRGVLSAVGESRARTLTDLMVGAGVVPLAGHAGRLDKETSGLMLITNHSTLLRAVIGQAPVLAEFGGSPVPKRYTLLLAGAHAPERLASLSEPIEITRGGLKPCDGATVLTATAFRDERLATEFHLLGRDDTRRVEAERAALRERRAACRSRASGEPIAAFVPEGGWLTRVELEISQGRHHQIRRLCRRAGLKLRHLERTRIGPIELGDLPPGRVRPLDREERRALYSHCLPRVSALISRGSELRVSL</sequence>
<dbReference type="InterPro" id="IPR018496">
    <property type="entry name" value="PsdUridine_synth_RsuA/RluB_CS"/>
</dbReference>
<dbReference type="InterPro" id="IPR006145">
    <property type="entry name" value="PsdUridine_synth_RsuA/RluA"/>
</dbReference>
<dbReference type="GO" id="GO:0009982">
    <property type="term" value="F:pseudouridine synthase activity"/>
    <property type="evidence" value="ECO:0007669"/>
    <property type="project" value="InterPro"/>
</dbReference>
<evidence type="ECO:0000313" key="6">
    <source>
        <dbReference type="Proteomes" id="UP000013827"/>
    </source>
</evidence>
<keyword evidence="2" id="KW-0413">Isomerase</keyword>
<dbReference type="Pfam" id="PF00849">
    <property type="entry name" value="PseudoU_synth_2"/>
    <property type="match status" value="1"/>
</dbReference>
<evidence type="ECO:0000256" key="1">
    <source>
        <dbReference type="ARBA" id="ARBA00008348"/>
    </source>
</evidence>
<dbReference type="PANTHER" id="PTHR47683">
    <property type="entry name" value="PSEUDOURIDINE SYNTHASE FAMILY PROTEIN-RELATED"/>
    <property type="match status" value="1"/>
</dbReference>
<evidence type="ECO:0000313" key="5">
    <source>
        <dbReference type="EnsemblProtists" id="EOD08545"/>
    </source>
</evidence>
<evidence type="ECO:0000259" key="4">
    <source>
        <dbReference type="Pfam" id="PF00849"/>
    </source>
</evidence>
<dbReference type="Proteomes" id="UP000013827">
    <property type="component" value="Unassembled WGS sequence"/>
</dbReference>
<dbReference type="RefSeq" id="XP_005760974.1">
    <property type="nucleotide sequence ID" value="XM_005760917.1"/>
</dbReference>
<dbReference type="GO" id="GO:0003723">
    <property type="term" value="F:RNA binding"/>
    <property type="evidence" value="ECO:0007669"/>
    <property type="project" value="InterPro"/>
</dbReference>
<organism evidence="5 6">
    <name type="scientific">Emiliania huxleyi (strain CCMP1516)</name>
    <dbReference type="NCBI Taxonomy" id="280463"/>
    <lineage>
        <taxon>Eukaryota</taxon>
        <taxon>Haptista</taxon>
        <taxon>Haptophyta</taxon>
        <taxon>Prymnesiophyceae</taxon>
        <taxon>Isochrysidales</taxon>
        <taxon>Noelaerhabdaceae</taxon>
        <taxon>Emiliania</taxon>
    </lineage>
</organism>
<feature type="signal peptide" evidence="3">
    <location>
        <begin position="1"/>
        <end position="23"/>
    </location>
</feature>
<feature type="domain" description="Pseudouridine synthase RsuA/RluA-like" evidence="4">
    <location>
        <begin position="29"/>
        <end position="220"/>
    </location>
</feature>
<dbReference type="PANTHER" id="PTHR47683:SF2">
    <property type="entry name" value="RNA-BINDING S4 DOMAIN-CONTAINING PROTEIN"/>
    <property type="match status" value="1"/>
</dbReference>
<proteinExistence type="inferred from homology"/>
<keyword evidence="6" id="KW-1185">Reference proteome</keyword>
<dbReference type="Gene3D" id="3.30.2350.10">
    <property type="entry name" value="Pseudouridine synthase"/>
    <property type="match status" value="1"/>
</dbReference>
<dbReference type="InterPro" id="IPR050343">
    <property type="entry name" value="RsuA_PseudoU_synthase"/>
</dbReference>
<evidence type="ECO:0000256" key="3">
    <source>
        <dbReference type="SAM" id="SignalP"/>
    </source>
</evidence>
<evidence type="ECO:0000256" key="2">
    <source>
        <dbReference type="ARBA" id="ARBA00023235"/>
    </source>
</evidence>
<dbReference type="GO" id="GO:0006364">
    <property type="term" value="P:rRNA processing"/>
    <property type="evidence" value="ECO:0007669"/>
    <property type="project" value="UniProtKB-ARBA"/>
</dbReference>
<reference evidence="6" key="1">
    <citation type="journal article" date="2013" name="Nature">
        <title>Pan genome of the phytoplankton Emiliania underpins its global distribution.</title>
        <authorList>
            <person name="Read B.A."/>
            <person name="Kegel J."/>
            <person name="Klute M.J."/>
            <person name="Kuo A."/>
            <person name="Lefebvre S.C."/>
            <person name="Maumus F."/>
            <person name="Mayer C."/>
            <person name="Miller J."/>
            <person name="Monier A."/>
            <person name="Salamov A."/>
            <person name="Young J."/>
            <person name="Aguilar M."/>
            <person name="Claverie J.M."/>
            <person name="Frickenhaus S."/>
            <person name="Gonzalez K."/>
            <person name="Herman E.K."/>
            <person name="Lin Y.C."/>
            <person name="Napier J."/>
            <person name="Ogata H."/>
            <person name="Sarno A.F."/>
            <person name="Shmutz J."/>
            <person name="Schroeder D."/>
            <person name="de Vargas C."/>
            <person name="Verret F."/>
            <person name="von Dassow P."/>
            <person name="Valentin K."/>
            <person name="Van de Peer Y."/>
            <person name="Wheeler G."/>
            <person name="Dacks J.B."/>
            <person name="Delwiche C.F."/>
            <person name="Dyhrman S.T."/>
            <person name="Glockner G."/>
            <person name="John U."/>
            <person name="Richards T."/>
            <person name="Worden A.Z."/>
            <person name="Zhang X."/>
            <person name="Grigoriev I.V."/>
            <person name="Allen A.E."/>
            <person name="Bidle K."/>
            <person name="Borodovsky M."/>
            <person name="Bowler C."/>
            <person name="Brownlee C."/>
            <person name="Cock J.M."/>
            <person name="Elias M."/>
            <person name="Gladyshev V.N."/>
            <person name="Groth M."/>
            <person name="Guda C."/>
            <person name="Hadaegh A."/>
            <person name="Iglesias-Rodriguez M.D."/>
            <person name="Jenkins J."/>
            <person name="Jones B.M."/>
            <person name="Lawson T."/>
            <person name="Leese F."/>
            <person name="Lindquist E."/>
            <person name="Lobanov A."/>
            <person name="Lomsadze A."/>
            <person name="Malik S.B."/>
            <person name="Marsh M.E."/>
            <person name="Mackinder L."/>
            <person name="Mock T."/>
            <person name="Mueller-Roeber B."/>
            <person name="Pagarete A."/>
            <person name="Parker M."/>
            <person name="Probert I."/>
            <person name="Quesneville H."/>
            <person name="Raines C."/>
            <person name="Rensing S.A."/>
            <person name="Riano-Pachon D.M."/>
            <person name="Richier S."/>
            <person name="Rokitta S."/>
            <person name="Shiraiwa Y."/>
            <person name="Soanes D.M."/>
            <person name="van der Giezen M."/>
            <person name="Wahlund T.M."/>
            <person name="Williams B."/>
            <person name="Wilson W."/>
            <person name="Wolfe G."/>
            <person name="Wurch L.L."/>
        </authorList>
    </citation>
    <scope>NUCLEOTIDE SEQUENCE</scope>
</reference>
<protein>
    <recommendedName>
        <fullName evidence="4">Pseudouridine synthase RsuA/RluA-like domain-containing protein</fullName>
    </recommendedName>
</protein>
<dbReference type="InterPro" id="IPR020103">
    <property type="entry name" value="PsdUridine_synth_cat_dom_sf"/>
</dbReference>
<keyword evidence="3" id="KW-0732">Signal</keyword>
<dbReference type="SUPFAM" id="SSF55120">
    <property type="entry name" value="Pseudouridine synthase"/>
    <property type="match status" value="1"/>
</dbReference>